<reference evidence="2 3" key="1">
    <citation type="submission" date="2024-11" db="EMBL/GenBank/DDBJ databases">
        <title>Adaptive evolution of stress response genes in parasites aligns with host niche diversity.</title>
        <authorList>
            <person name="Hahn C."/>
            <person name="Resl P."/>
        </authorList>
    </citation>
    <scope>NUCLEOTIDE SEQUENCE [LARGE SCALE GENOMIC DNA]</scope>
    <source>
        <strain evidence="2">EGGRZ-B1_66</strain>
        <tissue evidence="2">Body</tissue>
    </source>
</reference>
<dbReference type="Proteomes" id="UP001626550">
    <property type="component" value="Unassembled WGS sequence"/>
</dbReference>
<comment type="caution">
    <text evidence="2">The sequence shown here is derived from an EMBL/GenBank/DDBJ whole genome shotgun (WGS) entry which is preliminary data.</text>
</comment>
<protein>
    <submittedName>
        <fullName evidence="2">Uncharacterized protein</fullName>
    </submittedName>
</protein>
<evidence type="ECO:0000313" key="2">
    <source>
        <dbReference type="EMBL" id="KAL3319178.1"/>
    </source>
</evidence>
<sequence>MSTSTRVPENEASTFLPASPIFCPSPNPVGVTVTSRAASSLGTFYLHDNLQFMPKRPPLTSTSTQEPCSQNVTTTILRPEEVVIMQGDSDGDSGRGGSLANSQVLRQAPPPRMLPGPDDSELKRQIGCVGPRPLF</sequence>
<evidence type="ECO:0000313" key="3">
    <source>
        <dbReference type="Proteomes" id="UP001626550"/>
    </source>
</evidence>
<feature type="region of interest" description="Disordered" evidence="1">
    <location>
        <begin position="85"/>
        <end position="135"/>
    </location>
</feature>
<organism evidence="2 3">
    <name type="scientific">Cichlidogyrus casuarinus</name>
    <dbReference type="NCBI Taxonomy" id="1844966"/>
    <lineage>
        <taxon>Eukaryota</taxon>
        <taxon>Metazoa</taxon>
        <taxon>Spiralia</taxon>
        <taxon>Lophotrochozoa</taxon>
        <taxon>Platyhelminthes</taxon>
        <taxon>Monogenea</taxon>
        <taxon>Monopisthocotylea</taxon>
        <taxon>Dactylogyridea</taxon>
        <taxon>Ancyrocephalidae</taxon>
        <taxon>Cichlidogyrus</taxon>
    </lineage>
</organism>
<gene>
    <name evidence="2" type="ORF">Ciccas_002156</name>
</gene>
<accession>A0ABD2QI09</accession>
<name>A0ABD2QI09_9PLAT</name>
<dbReference type="EMBL" id="JBJKFK010000163">
    <property type="protein sequence ID" value="KAL3319178.1"/>
    <property type="molecule type" value="Genomic_DNA"/>
</dbReference>
<proteinExistence type="predicted"/>
<evidence type="ECO:0000256" key="1">
    <source>
        <dbReference type="SAM" id="MobiDB-lite"/>
    </source>
</evidence>
<keyword evidence="3" id="KW-1185">Reference proteome</keyword>
<dbReference type="AlphaFoldDB" id="A0ABD2QI09"/>